<keyword evidence="9" id="KW-0804">Transcription</keyword>
<dbReference type="InterPro" id="IPR011794">
    <property type="entry name" value="MerR"/>
</dbReference>
<evidence type="ECO:0000256" key="2">
    <source>
        <dbReference type="ARBA" id="ARBA00022466"/>
    </source>
</evidence>
<sequence>MAGMTISKLAQAGGVGVETVRYYQRRGLLALPERGGGSALSGGVRRYDDEDVRRLRFIRSAQLAGFTLDAIGELLLLDAGEDRARARQLASDRLLALDAKITELQRARAVLQKLALECESSGTGPCPILSSFDDAAESHPQTGGVTAL</sequence>
<keyword evidence="3" id="KW-0678">Repressor</keyword>
<keyword evidence="5" id="KW-0476">Mercury</keyword>
<keyword evidence="2" id="KW-0475">Mercuric resistance</keyword>
<dbReference type="SMART" id="SM00422">
    <property type="entry name" value="HTH_MERR"/>
    <property type="match status" value="1"/>
</dbReference>
<reference evidence="12 13" key="1">
    <citation type="submission" date="2020-08" db="EMBL/GenBank/DDBJ databases">
        <title>Exploring microbial biodiversity for novel pathways involved in the catabolism of aromatic compounds derived from lignin.</title>
        <authorList>
            <person name="Elkins J."/>
        </authorList>
    </citation>
    <scope>NUCLEOTIDE SEQUENCE [LARGE SCALE GENOMIC DNA]</scope>
    <source>
        <strain evidence="12 13">B1D3A</strain>
    </source>
</reference>
<name>A0ABR6NGN6_9SPHN</name>
<keyword evidence="4" id="KW-0479">Metal-binding</keyword>
<evidence type="ECO:0000256" key="5">
    <source>
        <dbReference type="ARBA" id="ARBA00022914"/>
    </source>
</evidence>
<organism evidence="12 13">
    <name type="scientific">Sphingobium lignivorans</name>
    <dbReference type="NCBI Taxonomy" id="2735886"/>
    <lineage>
        <taxon>Bacteria</taxon>
        <taxon>Pseudomonadati</taxon>
        <taxon>Pseudomonadota</taxon>
        <taxon>Alphaproteobacteria</taxon>
        <taxon>Sphingomonadales</taxon>
        <taxon>Sphingomonadaceae</taxon>
        <taxon>Sphingobium</taxon>
    </lineage>
</organism>
<dbReference type="InterPro" id="IPR047057">
    <property type="entry name" value="MerR_fam"/>
</dbReference>
<dbReference type="CDD" id="cd04783">
    <property type="entry name" value="HTH_MerR1"/>
    <property type="match status" value="1"/>
</dbReference>
<keyword evidence="13" id="KW-1185">Reference proteome</keyword>
<dbReference type="Gene3D" id="1.10.1660.10">
    <property type="match status" value="1"/>
</dbReference>
<feature type="domain" description="HTH merR-type" evidence="11">
    <location>
        <begin position="3"/>
        <end position="77"/>
    </location>
</feature>
<proteinExistence type="predicted"/>
<evidence type="ECO:0000256" key="7">
    <source>
        <dbReference type="ARBA" id="ARBA00023125"/>
    </source>
</evidence>
<evidence type="ECO:0000313" key="13">
    <source>
        <dbReference type="Proteomes" id="UP001138540"/>
    </source>
</evidence>
<gene>
    <name evidence="12" type="ORF">HNP60_001318</name>
</gene>
<accession>A0ABR6NGN6</accession>
<evidence type="ECO:0000256" key="3">
    <source>
        <dbReference type="ARBA" id="ARBA00022491"/>
    </source>
</evidence>
<comment type="function">
    <text evidence="10">Mediates the mercuric-dependent induction of mercury resistance operon. In the absence of mercury MerR represses transcription by binding tightly to the mer operator region; when mercury is present the dimeric complex binds a single ion and becomes a potent transcriptional activator, while remaining bound to the mer site.</text>
</comment>
<keyword evidence="8" id="KW-0010">Activator</keyword>
<dbReference type="RefSeq" id="WP_184151625.1">
    <property type="nucleotide sequence ID" value="NZ_JACHKA010000001.1"/>
</dbReference>
<evidence type="ECO:0000259" key="11">
    <source>
        <dbReference type="PROSITE" id="PS50937"/>
    </source>
</evidence>
<protein>
    <recommendedName>
        <fullName evidence="1">Mercuric resistance operon regulatory protein</fullName>
    </recommendedName>
</protein>
<evidence type="ECO:0000256" key="1">
    <source>
        <dbReference type="ARBA" id="ARBA00017146"/>
    </source>
</evidence>
<comment type="caution">
    <text evidence="12">The sequence shown here is derived from an EMBL/GenBank/DDBJ whole genome shotgun (WGS) entry which is preliminary data.</text>
</comment>
<dbReference type="PANTHER" id="PTHR30204">
    <property type="entry name" value="REDOX-CYCLING DRUG-SENSING TRANSCRIPTIONAL ACTIVATOR SOXR"/>
    <property type="match status" value="1"/>
</dbReference>
<evidence type="ECO:0000256" key="10">
    <source>
        <dbReference type="ARBA" id="ARBA00024874"/>
    </source>
</evidence>
<dbReference type="Pfam" id="PF13411">
    <property type="entry name" value="MerR_1"/>
    <property type="match status" value="1"/>
</dbReference>
<dbReference type="PROSITE" id="PS50937">
    <property type="entry name" value="HTH_MERR_2"/>
    <property type="match status" value="1"/>
</dbReference>
<evidence type="ECO:0000256" key="9">
    <source>
        <dbReference type="ARBA" id="ARBA00023163"/>
    </source>
</evidence>
<dbReference type="EMBL" id="JACHKA010000001">
    <property type="protein sequence ID" value="MBB5985344.1"/>
    <property type="molecule type" value="Genomic_DNA"/>
</dbReference>
<dbReference type="PANTHER" id="PTHR30204:SF69">
    <property type="entry name" value="MERR-FAMILY TRANSCRIPTIONAL REGULATOR"/>
    <property type="match status" value="1"/>
</dbReference>
<keyword evidence="6" id="KW-0805">Transcription regulation</keyword>
<evidence type="ECO:0000313" key="12">
    <source>
        <dbReference type="EMBL" id="MBB5985344.1"/>
    </source>
</evidence>
<dbReference type="InterPro" id="IPR009061">
    <property type="entry name" value="DNA-bd_dom_put_sf"/>
</dbReference>
<dbReference type="InterPro" id="IPR000551">
    <property type="entry name" value="MerR-type_HTH_dom"/>
</dbReference>
<keyword evidence="7" id="KW-0238">DNA-binding</keyword>
<evidence type="ECO:0000256" key="4">
    <source>
        <dbReference type="ARBA" id="ARBA00022723"/>
    </source>
</evidence>
<evidence type="ECO:0000256" key="6">
    <source>
        <dbReference type="ARBA" id="ARBA00023015"/>
    </source>
</evidence>
<dbReference type="SUPFAM" id="SSF46955">
    <property type="entry name" value="Putative DNA-binding domain"/>
    <property type="match status" value="1"/>
</dbReference>
<evidence type="ECO:0000256" key="8">
    <source>
        <dbReference type="ARBA" id="ARBA00023159"/>
    </source>
</evidence>
<dbReference type="PRINTS" id="PR00040">
    <property type="entry name" value="HTHMERR"/>
</dbReference>
<dbReference type="Proteomes" id="UP001138540">
    <property type="component" value="Unassembled WGS sequence"/>
</dbReference>